<feature type="non-terminal residue" evidence="1">
    <location>
        <position position="1"/>
    </location>
</feature>
<keyword evidence="2" id="KW-1185">Reference proteome</keyword>
<feature type="non-terminal residue" evidence="1">
    <location>
        <position position="117"/>
    </location>
</feature>
<evidence type="ECO:0000313" key="2">
    <source>
        <dbReference type="Proteomes" id="UP000789860"/>
    </source>
</evidence>
<organism evidence="1 2">
    <name type="scientific">Scutellospora calospora</name>
    <dbReference type="NCBI Taxonomy" id="85575"/>
    <lineage>
        <taxon>Eukaryota</taxon>
        <taxon>Fungi</taxon>
        <taxon>Fungi incertae sedis</taxon>
        <taxon>Mucoromycota</taxon>
        <taxon>Glomeromycotina</taxon>
        <taxon>Glomeromycetes</taxon>
        <taxon>Diversisporales</taxon>
        <taxon>Gigasporaceae</taxon>
        <taxon>Scutellospora</taxon>
    </lineage>
</organism>
<reference evidence="1" key="1">
    <citation type="submission" date="2021-06" db="EMBL/GenBank/DDBJ databases">
        <authorList>
            <person name="Kallberg Y."/>
            <person name="Tangrot J."/>
            <person name="Rosling A."/>
        </authorList>
    </citation>
    <scope>NUCLEOTIDE SEQUENCE</scope>
    <source>
        <strain evidence="1">AU212A</strain>
    </source>
</reference>
<evidence type="ECO:0000313" key="1">
    <source>
        <dbReference type="EMBL" id="CAG8714794.1"/>
    </source>
</evidence>
<accession>A0ACA9PKK5</accession>
<name>A0ACA9PKK5_9GLOM</name>
<comment type="caution">
    <text evidence="1">The sequence shown here is derived from an EMBL/GenBank/DDBJ whole genome shotgun (WGS) entry which is preliminary data.</text>
</comment>
<protein>
    <submittedName>
        <fullName evidence="1">9660_t:CDS:1</fullName>
    </submittedName>
</protein>
<proteinExistence type="predicted"/>
<dbReference type="EMBL" id="CAJVPM010044755">
    <property type="protein sequence ID" value="CAG8714794.1"/>
    <property type="molecule type" value="Genomic_DNA"/>
</dbReference>
<dbReference type="Proteomes" id="UP000789860">
    <property type="component" value="Unassembled WGS sequence"/>
</dbReference>
<gene>
    <name evidence="1" type="ORF">SCALOS_LOCUS11017</name>
</gene>
<sequence>AKRKNLWSERWYCHRYGAYESVAGKDTNKKPRLVQKETKKCGCKSYINIVLPVNSSMVTLKYYYKHRNHYPGKLSDLCTLPLSENIRQFIQQRAFEGLDVFSIQKLMRHRAIELQNQ</sequence>